<accession>A0A250X8V8</accession>
<dbReference type="InterPro" id="IPR036097">
    <property type="entry name" value="HisK_dim/P_sf"/>
</dbReference>
<dbReference type="GO" id="GO:0005886">
    <property type="term" value="C:plasma membrane"/>
    <property type="evidence" value="ECO:0007669"/>
    <property type="project" value="TreeGrafter"/>
</dbReference>
<dbReference type="EMBL" id="BEGY01000040">
    <property type="protein sequence ID" value="GAX79210.1"/>
    <property type="molecule type" value="Genomic_DNA"/>
</dbReference>
<dbReference type="SMART" id="SM00387">
    <property type="entry name" value="HATPase_c"/>
    <property type="match status" value="1"/>
</dbReference>
<dbReference type="SMART" id="SM00388">
    <property type="entry name" value="HisKA"/>
    <property type="match status" value="1"/>
</dbReference>
<keyword evidence="9 11" id="KW-0472">Membrane</keyword>
<feature type="region of interest" description="Disordered" evidence="10">
    <location>
        <begin position="1"/>
        <end position="37"/>
    </location>
</feature>
<keyword evidence="7" id="KW-0418">Kinase</keyword>
<dbReference type="InterPro" id="IPR001425">
    <property type="entry name" value="Arc/bac/fun_rhodopsins"/>
</dbReference>
<dbReference type="Pfam" id="PF00512">
    <property type="entry name" value="HisKA"/>
    <property type="match status" value="1"/>
</dbReference>
<feature type="transmembrane region" description="Helical" evidence="11">
    <location>
        <begin position="129"/>
        <end position="146"/>
    </location>
</feature>
<evidence type="ECO:0000256" key="3">
    <source>
        <dbReference type="ARBA" id="ARBA00008130"/>
    </source>
</evidence>
<feature type="compositionally biased region" description="Basic and acidic residues" evidence="10">
    <location>
        <begin position="23"/>
        <end position="33"/>
    </location>
</feature>
<proteinExistence type="inferred from homology"/>
<feature type="transmembrane region" description="Helical" evidence="11">
    <location>
        <begin position="155"/>
        <end position="176"/>
    </location>
</feature>
<dbReference type="Pfam" id="PF02518">
    <property type="entry name" value="HATPase_c"/>
    <property type="match status" value="1"/>
</dbReference>
<keyword evidence="8 11" id="KW-1133">Transmembrane helix</keyword>
<feature type="transmembrane region" description="Helical" evidence="11">
    <location>
        <begin position="220"/>
        <end position="239"/>
    </location>
</feature>
<dbReference type="OrthoDB" id="60033at2759"/>
<dbReference type="SUPFAM" id="SSF55874">
    <property type="entry name" value="ATPase domain of HSP90 chaperone/DNA topoisomerase II/histidine kinase"/>
    <property type="match status" value="1"/>
</dbReference>
<dbReference type="FunFam" id="1.10.287.130:FF:000145">
    <property type="entry name" value="Sensory transduction histidine kinase"/>
    <property type="match status" value="1"/>
</dbReference>
<evidence type="ECO:0000256" key="8">
    <source>
        <dbReference type="ARBA" id="ARBA00022989"/>
    </source>
</evidence>
<comment type="caution">
    <text evidence="13">The sequence shown here is derived from an EMBL/GenBank/DDBJ whole genome shotgun (WGS) entry which is preliminary data.</text>
</comment>
<dbReference type="InterPro" id="IPR003594">
    <property type="entry name" value="HATPase_dom"/>
</dbReference>
<evidence type="ECO:0000256" key="4">
    <source>
        <dbReference type="ARBA" id="ARBA00012438"/>
    </source>
</evidence>
<reference evidence="13 14" key="1">
    <citation type="submission" date="2017-08" db="EMBL/GenBank/DDBJ databases">
        <title>Acidophilic green algal genome provides insights into adaptation to an acidic environment.</title>
        <authorList>
            <person name="Hirooka S."/>
            <person name="Hirose Y."/>
            <person name="Kanesaki Y."/>
            <person name="Higuchi S."/>
            <person name="Fujiwara T."/>
            <person name="Onuma R."/>
            <person name="Era A."/>
            <person name="Ohbayashi R."/>
            <person name="Uzuka A."/>
            <person name="Nozaki H."/>
            <person name="Yoshikawa H."/>
            <person name="Miyagishima S.Y."/>
        </authorList>
    </citation>
    <scope>NUCLEOTIDE SEQUENCE [LARGE SCALE GENOMIC DNA]</scope>
    <source>
        <strain evidence="13 14">NIES-2499</strain>
    </source>
</reference>
<comment type="subcellular location">
    <subcellularLocation>
        <location evidence="2">Membrane</location>
        <topology evidence="2">Multi-pass membrane protein</topology>
    </subcellularLocation>
</comment>
<dbReference type="EC" id="2.7.13.3" evidence="4"/>
<dbReference type="PROSITE" id="PS50109">
    <property type="entry name" value="HIS_KIN"/>
    <property type="match status" value="1"/>
</dbReference>
<evidence type="ECO:0000256" key="1">
    <source>
        <dbReference type="ARBA" id="ARBA00000085"/>
    </source>
</evidence>
<comment type="catalytic activity">
    <reaction evidence="1">
        <text>ATP + protein L-histidine = ADP + protein N-phospho-L-histidine.</text>
        <dbReference type="EC" id="2.7.13.3"/>
    </reaction>
</comment>
<feature type="transmembrane region" description="Helical" evidence="11">
    <location>
        <begin position="88"/>
        <end position="109"/>
    </location>
</feature>
<dbReference type="Gene3D" id="3.30.565.10">
    <property type="entry name" value="Histidine kinase-like ATPase, C-terminal domain"/>
    <property type="match status" value="1"/>
</dbReference>
<dbReference type="SMART" id="SM01021">
    <property type="entry name" value="Bac_rhodopsin"/>
    <property type="match status" value="1"/>
</dbReference>
<evidence type="ECO:0000256" key="5">
    <source>
        <dbReference type="ARBA" id="ARBA00022679"/>
    </source>
</evidence>
<dbReference type="InterPro" id="IPR036890">
    <property type="entry name" value="HATPase_C_sf"/>
</dbReference>
<sequence>MQKTKRHSGQGEGGSVEGVSTEDLEKPGRRERTSSILPDPDDAIIGLTTEQRAAVRQRLLLLMCMVGYASNFVLTILKVMFETNGNKLTLHLVSCYINILAASSYAMLWTGYSPILPDVQSCLYIPQRWVLYVFTAPAIIYILCQISDYSDRMRLWVILLNVFMLGAGGLATIPWLSWPHKVFWYVMSCIPFPTILVHMWRMVSSAVEETPEPAAKRVVMFIRVFSITTWNLFPIVYFGAIDGSFPLEVIEPLWAALDWLTKMVYSSSLMEANFLTIAQRREYMFKAVEEANRVHTIEQLSHAIERKDDFLSTMSHELRTPLNGIIGLSESLMAGSAGQLPEKAVQSISTVKLSGKRLLQLINDILDAAKMKQGILVIKHEKVDIKRLVSDVLDLSLPLVRKGVRLVNNVQGIIPKIVGDTGRIVQILYNLVGNSAKFTRAGSISISAGFDSDGQRIYLAVTDTGVGIPKDKLANIFGAFEQVRLGNALCCAHSECRIRGAHISMMEPADYK</sequence>
<dbReference type="AlphaFoldDB" id="A0A250X8V8"/>
<feature type="domain" description="Histidine kinase" evidence="12">
    <location>
        <begin position="313"/>
        <end position="512"/>
    </location>
</feature>
<dbReference type="GO" id="GO:0000155">
    <property type="term" value="F:phosphorelay sensor kinase activity"/>
    <property type="evidence" value="ECO:0007669"/>
    <property type="project" value="InterPro"/>
</dbReference>
<dbReference type="Gene3D" id="1.20.1070.10">
    <property type="entry name" value="Rhodopsin 7-helix transmembrane proteins"/>
    <property type="match status" value="1"/>
</dbReference>
<evidence type="ECO:0000313" key="14">
    <source>
        <dbReference type="Proteomes" id="UP000232323"/>
    </source>
</evidence>
<dbReference type="InterPro" id="IPR005467">
    <property type="entry name" value="His_kinase_dom"/>
</dbReference>
<evidence type="ECO:0000313" key="13">
    <source>
        <dbReference type="EMBL" id="GAX79210.1"/>
    </source>
</evidence>
<dbReference type="SUPFAM" id="SSF47384">
    <property type="entry name" value="Homodimeric domain of signal transducing histidine kinase"/>
    <property type="match status" value="1"/>
</dbReference>
<keyword evidence="6 11" id="KW-0812">Transmembrane</keyword>
<dbReference type="InterPro" id="IPR003661">
    <property type="entry name" value="HisK_dim/P_dom"/>
</dbReference>
<evidence type="ECO:0000256" key="2">
    <source>
        <dbReference type="ARBA" id="ARBA00004141"/>
    </source>
</evidence>
<dbReference type="GO" id="GO:0009927">
    <property type="term" value="F:histidine phosphotransfer kinase activity"/>
    <property type="evidence" value="ECO:0007669"/>
    <property type="project" value="TreeGrafter"/>
</dbReference>
<evidence type="ECO:0000256" key="10">
    <source>
        <dbReference type="SAM" id="MobiDB-lite"/>
    </source>
</evidence>
<dbReference type="CDD" id="cd00082">
    <property type="entry name" value="HisKA"/>
    <property type="match status" value="1"/>
</dbReference>
<evidence type="ECO:0000256" key="11">
    <source>
        <dbReference type="SAM" id="Phobius"/>
    </source>
</evidence>
<dbReference type="Pfam" id="PF01036">
    <property type="entry name" value="Bac_rhodopsin"/>
    <property type="match status" value="1"/>
</dbReference>
<name>A0A250X8V8_9CHLO</name>
<dbReference type="PANTHER" id="PTHR43047:SF72">
    <property type="entry name" value="OSMOSENSING HISTIDINE PROTEIN KINASE SLN1"/>
    <property type="match status" value="1"/>
</dbReference>
<feature type="transmembrane region" description="Helical" evidence="11">
    <location>
        <begin position="59"/>
        <end position="81"/>
    </location>
</feature>
<organism evidence="13 14">
    <name type="scientific">Chlamydomonas eustigma</name>
    <dbReference type="NCBI Taxonomy" id="1157962"/>
    <lineage>
        <taxon>Eukaryota</taxon>
        <taxon>Viridiplantae</taxon>
        <taxon>Chlorophyta</taxon>
        <taxon>core chlorophytes</taxon>
        <taxon>Chlorophyceae</taxon>
        <taxon>CS clade</taxon>
        <taxon>Chlamydomonadales</taxon>
        <taxon>Chlamydomonadaceae</taxon>
        <taxon>Chlamydomonas</taxon>
    </lineage>
</organism>
<evidence type="ECO:0000256" key="7">
    <source>
        <dbReference type="ARBA" id="ARBA00022777"/>
    </source>
</evidence>
<dbReference type="PANTHER" id="PTHR43047">
    <property type="entry name" value="TWO-COMPONENT HISTIDINE PROTEIN KINASE"/>
    <property type="match status" value="1"/>
</dbReference>
<dbReference type="Proteomes" id="UP000232323">
    <property type="component" value="Unassembled WGS sequence"/>
</dbReference>
<protein>
    <recommendedName>
        <fullName evidence="4">histidine kinase</fullName>
        <ecNumber evidence="4">2.7.13.3</ecNumber>
    </recommendedName>
</protein>
<evidence type="ECO:0000259" key="12">
    <source>
        <dbReference type="PROSITE" id="PS50109"/>
    </source>
</evidence>
<gene>
    <name evidence="13" type="ORF">CEUSTIGMA_g6650.t1</name>
</gene>
<keyword evidence="5" id="KW-0808">Transferase</keyword>
<comment type="similarity">
    <text evidence="3">Belongs to the archaeal/bacterial/fungal opsin family.</text>
</comment>
<evidence type="ECO:0000256" key="6">
    <source>
        <dbReference type="ARBA" id="ARBA00022692"/>
    </source>
</evidence>
<keyword evidence="14" id="KW-1185">Reference proteome</keyword>
<dbReference type="Gene3D" id="1.10.287.130">
    <property type="match status" value="1"/>
</dbReference>
<dbReference type="STRING" id="1157962.A0A250X8V8"/>
<dbReference type="SUPFAM" id="SSF81321">
    <property type="entry name" value="Family A G protein-coupled receptor-like"/>
    <property type="match status" value="1"/>
</dbReference>
<evidence type="ECO:0000256" key="9">
    <source>
        <dbReference type="ARBA" id="ARBA00023136"/>
    </source>
</evidence>
<feature type="transmembrane region" description="Helical" evidence="11">
    <location>
        <begin position="182"/>
        <end position="200"/>
    </location>
</feature>